<dbReference type="NCBIfam" id="TIGR01451">
    <property type="entry name" value="B_ant_repeat"/>
    <property type="match status" value="1"/>
</dbReference>
<feature type="domain" description="DUF7507" evidence="1">
    <location>
        <begin position="111"/>
        <end position="209"/>
    </location>
</feature>
<evidence type="ECO:0000313" key="3">
    <source>
        <dbReference type="Proteomes" id="UP000291301"/>
    </source>
</evidence>
<dbReference type="Pfam" id="PF24346">
    <property type="entry name" value="DUF7507"/>
    <property type="match status" value="2"/>
</dbReference>
<evidence type="ECO:0000313" key="2">
    <source>
        <dbReference type="EMBL" id="TCD14979.1"/>
    </source>
</evidence>
<accession>A0A4R0PEK2</accession>
<dbReference type="InterPro" id="IPR047589">
    <property type="entry name" value="DUF11_rpt"/>
</dbReference>
<dbReference type="Proteomes" id="UP000291301">
    <property type="component" value="Unassembled WGS sequence"/>
</dbReference>
<feature type="domain" description="DUF7507" evidence="1">
    <location>
        <begin position="221"/>
        <end position="279"/>
    </location>
</feature>
<proteinExistence type="predicted"/>
<keyword evidence="3" id="KW-1185">Reference proteome</keyword>
<organism evidence="2 3">
    <name type="scientific">Oricola cellulosilytica</name>
    <dbReference type="NCBI Taxonomy" id="1429082"/>
    <lineage>
        <taxon>Bacteria</taxon>
        <taxon>Pseudomonadati</taxon>
        <taxon>Pseudomonadota</taxon>
        <taxon>Alphaproteobacteria</taxon>
        <taxon>Hyphomicrobiales</taxon>
        <taxon>Ahrensiaceae</taxon>
        <taxon>Oricola</taxon>
    </lineage>
</organism>
<name>A0A4R0PEK2_9HYPH</name>
<dbReference type="InterPro" id="IPR055354">
    <property type="entry name" value="DUF7507"/>
</dbReference>
<sequence length="338" mass="33780">MPVFVWEDVSMGTLIAATCQGFLNFHVLPPVDAAVRSLKDLPAVLVLILPAAFPASTAYAAIDNVARAAGTHEGTTVETPDAPAAVDVEPAVATLSATATGVLDVSGGEDSDAADAGDRVIVSVSVRNEGNVSVTGVQAAAIFSIDGVAATGTLSEFDPSSAAIEPGAAQEFTASFTLSAADVFRSAGREDGILATASAAGDGPSGAVAADASASVAVMANPRLSLTKEATLAKADGNSGTGAETGDTISYVYTVSNIGNVAITAVTISDLHEGSTLLSAEAGGVETGPWNETELKADVLELNDDTSGTNGSWDVLGAGGAITFTYNHTVTQAEFEAQ</sequence>
<dbReference type="AlphaFoldDB" id="A0A4R0PEK2"/>
<comment type="caution">
    <text evidence="2">The sequence shown here is derived from an EMBL/GenBank/DDBJ whole genome shotgun (WGS) entry which is preliminary data.</text>
</comment>
<gene>
    <name evidence="2" type="ORF">E0D97_05350</name>
</gene>
<reference evidence="2 3" key="1">
    <citation type="journal article" date="2015" name="Antonie Van Leeuwenhoek">
        <title>Oricola cellulosilytica gen. nov., sp. nov., a cellulose-degrading bacterium of the family Phyllobacteriaceae isolated from surface seashore water, and emended descriptions of Mesorhizobium loti and Phyllobacterium myrsinacearum.</title>
        <authorList>
            <person name="Hameed A."/>
            <person name="Shahina M."/>
            <person name="Lai W.A."/>
            <person name="Lin S.Y."/>
            <person name="Young L.S."/>
            <person name="Liu Y.C."/>
            <person name="Hsu Y.H."/>
            <person name="Young C.C."/>
        </authorList>
    </citation>
    <scope>NUCLEOTIDE SEQUENCE [LARGE SCALE GENOMIC DNA]</scope>
    <source>
        <strain evidence="2 3">KCTC 52183</strain>
    </source>
</reference>
<protein>
    <recommendedName>
        <fullName evidence="1">DUF7507 domain-containing protein</fullName>
    </recommendedName>
</protein>
<dbReference type="EMBL" id="SJST01000002">
    <property type="protein sequence ID" value="TCD14979.1"/>
    <property type="molecule type" value="Genomic_DNA"/>
</dbReference>
<evidence type="ECO:0000259" key="1">
    <source>
        <dbReference type="Pfam" id="PF24346"/>
    </source>
</evidence>